<organism evidence="7 8">
    <name type="scientific">Erythroxylum novogranatense</name>
    <dbReference type="NCBI Taxonomy" id="1862640"/>
    <lineage>
        <taxon>Eukaryota</taxon>
        <taxon>Viridiplantae</taxon>
        <taxon>Streptophyta</taxon>
        <taxon>Embryophyta</taxon>
        <taxon>Tracheophyta</taxon>
        <taxon>Spermatophyta</taxon>
        <taxon>Magnoliopsida</taxon>
        <taxon>eudicotyledons</taxon>
        <taxon>Gunneridae</taxon>
        <taxon>Pentapetalae</taxon>
        <taxon>rosids</taxon>
        <taxon>fabids</taxon>
        <taxon>Malpighiales</taxon>
        <taxon>Erythroxylaceae</taxon>
        <taxon>Erythroxylum</taxon>
    </lineage>
</organism>
<dbReference type="Gene3D" id="3.40.50.10890">
    <property type="match status" value="1"/>
</dbReference>
<keyword evidence="8" id="KW-1185">Reference proteome</keyword>
<keyword evidence="5" id="KW-0539">Nucleus</keyword>
<dbReference type="AlphaFoldDB" id="A0AAV8T9F1"/>
<evidence type="ECO:0000256" key="5">
    <source>
        <dbReference type="ARBA" id="ARBA00023242"/>
    </source>
</evidence>
<dbReference type="InterPro" id="IPR027074">
    <property type="entry name" value="Integrator_9su"/>
</dbReference>
<dbReference type="GO" id="GO:0005737">
    <property type="term" value="C:cytoplasm"/>
    <property type="evidence" value="ECO:0007669"/>
    <property type="project" value="UniProtKB-SubCell"/>
</dbReference>
<keyword evidence="4" id="KW-0963">Cytoplasm</keyword>
<dbReference type="SUPFAM" id="SSF56281">
    <property type="entry name" value="Metallo-hydrolase/oxidoreductase"/>
    <property type="match status" value="1"/>
</dbReference>
<dbReference type="InterPro" id="IPR001279">
    <property type="entry name" value="Metallo-B-lactamas"/>
</dbReference>
<dbReference type="Gene3D" id="3.60.15.10">
    <property type="entry name" value="Ribonuclease Z/Hydroxyacylglutathione hydrolase-like"/>
    <property type="match status" value="1"/>
</dbReference>
<comment type="caution">
    <text evidence="7">The sequence shown here is derived from an EMBL/GenBank/DDBJ whole genome shotgun (WGS) entry which is preliminary data.</text>
</comment>
<dbReference type="Pfam" id="PF16661">
    <property type="entry name" value="Lactamase_B_6"/>
    <property type="match status" value="1"/>
</dbReference>
<gene>
    <name evidence="7" type="ORF">K2173_012211</name>
</gene>
<feature type="domain" description="Beta-Casp" evidence="6">
    <location>
        <begin position="384"/>
        <end position="507"/>
    </location>
</feature>
<evidence type="ECO:0000313" key="7">
    <source>
        <dbReference type="EMBL" id="KAJ8762719.1"/>
    </source>
</evidence>
<comment type="similarity">
    <text evidence="3">Belongs to the metallo-beta-lactamase superfamily. RNA-metabolizing metallo-beta-lactamase-like family. INTS9 subfamily.</text>
</comment>
<dbReference type="GO" id="GO:0032039">
    <property type="term" value="C:integrator complex"/>
    <property type="evidence" value="ECO:0007669"/>
    <property type="project" value="InterPro"/>
</dbReference>
<evidence type="ECO:0000256" key="2">
    <source>
        <dbReference type="ARBA" id="ARBA00004496"/>
    </source>
</evidence>
<dbReference type="InterPro" id="IPR036866">
    <property type="entry name" value="RibonucZ/Hydroxyglut_hydro"/>
</dbReference>
<sequence length="515" mass="58265">MKHSCKNSIGARHFQHLLVSMKFTCLNKGSGYYFPPSYILDVSGFRILLDCPLDISALTIFSPLTTQFHPQLVNESSRYSSMDMEFEIHKRQKIEQPLDRGNFIRAEPWYKTVTDLHLWDPSSIDIVLISSMTGMLGLPFLTRNKGFSAKIYATEATASLGQLMMKDLVSMHSEFVHIYGLEPNFPQWLKWEELELLPSPLKEIAFGKDGLELGGWRPLYSSEDVQVCIQKVEIVKYAEETCYNGALILKAFSSGLEIGSCNWTIDSADADIASVSSSMFASNVATEFNYHALQGKDLILYSDFSANENMEDFEHGNKYNAPTMHPSSTLNDSTVDCKNVDECLLNSEELLEERDKLAFVCSCVVDSVRAGGSVLVALVQPSISLQLLEQIPDYLESSAMRVPVYVISSIASELLAFTNVVPEWLCKQRQEKLFSCQPLFSYAQHLKEKKLHLFPSIHSTELLTNWQEPCIIFASHWSLRLGPVVHLLQRWHGDRNSLLVLEVLRCLSCLSSQWR</sequence>
<dbReference type="SMART" id="SM01027">
    <property type="entry name" value="Beta-Casp"/>
    <property type="match status" value="1"/>
</dbReference>
<comment type="subcellular location">
    <subcellularLocation>
        <location evidence="2">Cytoplasm</location>
    </subcellularLocation>
    <subcellularLocation>
        <location evidence="1">Nucleus</location>
    </subcellularLocation>
</comment>
<reference evidence="7 8" key="1">
    <citation type="submission" date="2021-09" db="EMBL/GenBank/DDBJ databases">
        <title>Genomic insights and catalytic innovation underlie evolution of tropane alkaloids biosynthesis.</title>
        <authorList>
            <person name="Wang Y.-J."/>
            <person name="Tian T."/>
            <person name="Huang J.-P."/>
            <person name="Huang S.-X."/>
        </authorList>
    </citation>
    <scope>NUCLEOTIDE SEQUENCE [LARGE SCALE GENOMIC DNA]</scope>
    <source>
        <strain evidence="7">KIB-2018</strain>
        <tissue evidence="7">Leaf</tissue>
    </source>
</reference>
<proteinExistence type="inferred from homology"/>
<evidence type="ECO:0000259" key="6">
    <source>
        <dbReference type="SMART" id="SM01027"/>
    </source>
</evidence>
<accession>A0AAV8T9F1</accession>
<name>A0AAV8T9F1_9ROSI</name>
<evidence type="ECO:0000256" key="1">
    <source>
        <dbReference type="ARBA" id="ARBA00004123"/>
    </source>
</evidence>
<evidence type="ECO:0000256" key="4">
    <source>
        <dbReference type="ARBA" id="ARBA00022490"/>
    </source>
</evidence>
<dbReference type="PANTHER" id="PTHR46094:SF1">
    <property type="entry name" value="INTEGRATOR COMPLEX SUBUNIT 9"/>
    <property type="match status" value="1"/>
</dbReference>
<dbReference type="PANTHER" id="PTHR46094">
    <property type="entry name" value="INTEGRATOR COMPLEX SUBUNIT 9"/>
    <property type="match status" value="1"/>
</dbReference>
<dbReference type="Proteomes" id="UP001159364">
    <property type="component" value="Linkage Group LG06"/>
</dbReference>
<dbReference type="GO" id="GO:0034472">
    <property type="term" value="P:snRNA 3'-end processing"/>
    <property type="evidence" value="ECO:0007669"/>
    <property type="project" value="TreeGrafter"/>
</dbReference>
<dbReference type="Pfam" id="PF10996">
    <property type="entry name" value="Beta-Casp"/>
    <property type="match status" value="1"/>
</dbReference>
<dbReference type="EMBL" id="JAIWQS010000006">
    <property type="protein sequence ID" value="KAJ8762719.1"/>
    <property type="molecule type" value="Genomic_DNA"/>
</dbReference>
<evidence type="ECO:0000313" key="8">
    <source>
        <dbReference type="Proteomes" id="UP001159364"/>
    </source>
</evidence>
<protein>
    <recommendedName>
        <fullName evidence="6">Beta-Casp domain-containing protein</fullName>
    </recommendedName>
</protein>
<dbReference type="InterPro" id="IPR022712">
    <property type="entry name" value="Beta_Casp"/>
</dbReference>
<evidence type="ECO:0000256" key="3">
    <source>
        <dbReference type="ARBA" id="ARBA00006861"/>
    </source>
</evidence>